<reference evidence="6 7" key="1">
    <citation type="submission" date="2018-07" db="EMBL/GenBank/DDBJ databases">
        <title>Genomic Encyclopedia of Type Strains, Phase III (KMG-III): the genomes of soil and plant-associated and newly described type strains.</title>
        <authorList>
            <person name="Whitman W."/>
        </authorList>
    </citation>
    <scope>NUCLEOTIDE SEQUENCE [LARGE SCALE GENOMIC DNA]</scope>
    <source>
        <strain evidence="6 7">31-25a</strain>
    </source>
</reference>
<comment type="similarity">
    <text evidence="2">Belongs to the flavin monoamine oxidase family.</text>
</comment>
<dbReference type="Proteomes" id="UP000253324">
    <property type="component" value="Unassembled WGS sequence"/>
</dbReference>
<feature type="binding site" evidence="4">
    <location>
        <begin position="36"/>
        <end position="37"/>
    </location>
    <ligand>
        <name>FAD</name>
        <dbReference type="ChEBI" id="CHEBI:57692"/>
    </ligand>
</feature>
<keyword evidence="3" id="KW-0560">Oxidoreductase</keyword>
<sequence length="436" mass="47132">MSADISSRVVIVGAGFTGLSAATELQRAGIDFVLLEARDRVGGRVESKANRSGDLHDTGGQFICDDMPEIMALARTHGKTLVETPTCGDSVAQPPPHGRHDADKVSAGSMALRRRLRELYPSDPALSGLTVRAWVDSQQADPTVKMRFLSLIEGLWCRPAELVPLWFIIDNDRRITNKVSELQYFLKETMHSLAADMARSLGKSLLLSEPVDSVETTASGVMVRTIREAYAADEVIIAVPPVMARKIIFHPSLPEATNYALEVWNSGTIVKLLIRYSEAFWRRTGLNGSVIWVDPRGLYACDASHDDQHPALVVFVGGPIAVEWSSHGEEALKQEAVSRLVVALGPEAGAPLDILLRSWIDDPWSGGGYSDIVEVMNATEAENTLRRGVVGITFASSELSPSFPGYIEGAIVAGRLAAQPIIERFQSASATSASGS</sequence>
<feature type="binding site" evidence="4">
    <location>
        <position position="315"/>
    </location>
    <ligand>
        <name>substrate</name>
    </ligand>
</feature>
<dbReference type="GO" id="GO:0016491">
    <property type="term" value="F:oxidoreductase activity"/>
    <property type="evidence" value="ECO:0007669"/>
    <property type="project" value="UniProtKB-KW"/>
</dbReference>
<dbReference type="PANTHER" id="PTHR43563">
    <property type="entry name" value="AMINE OXIDASE"/>
    <property type="match status" value="1"/>
</dbReference>
<dbReference type="InterPro" id="IPR050703">
    <property type="entry name" value="Flavin_MAO"/>
</dbReference>
<keyword evidence="7" id="KW-1185">Reference proteome</keyword>
<feature type="binding site" evidence="4">
    <location>
        <position position="211"/>
    </location>
    <ligand>
        <name>FAD</name>
        <dbReference type="ChEBI" id="CHEBI:57692"/>
    </ligand>
</feature>
<dbReference type="AlphaFoldDB" id="A0A368YQM2"/>
<accession>A0A368YQM2</accession>
<protein>
    <submittedName>
        <fullName evidence="6">Monoamine oxidase</fullName>
    </submittedName>
</protein>
<comment type="cofactor">
    <cofactor evidence="1">
        <name>FAD</name>
        <dbReference type="ChEBI" id="CHEBI:57692"/>
    </cofactor>
</comment>
<dbReference type="SUPFAM" id="SSF54373">
    <property type="entry name" value="FAD-linked reductases, C-terminal domain"/>
    <property type="match status" value="1"/>
</dbReference>
<evidence type="ECO:0000313" key="6">
    <source>
        <dbReference type="EMBL" id="RCW81566.1"/>
    </source>
</evidence>
<proteinExistence type="inferred from homology"/>
<evidence type="ECO:0000259" key="5">
    <source>
        <dbReference type="Pfam" id="PF01593"/>
    </source>
</evidence>
<dbReference type="InterPro" id="IPR002937">
    <property type="entry name" value="Amino_oxidase"/>
</dbReference>
<feature type="domain" description="Amine oxidase" evidence="5">
    <location>
        <begin position="16"/>
        <end position="422"/>
    </location>
</feature>
<dbReference type="InterPro" id="IPR036188">
    <property type="entry name" value="FAD/NAD-bd_sf"/>
</dbReference>
<gene>
    <name evidence="6" type="ORF">C7476_110120</name>
</gene>
<dbReference type="Pfam" id="PF01593">
    <property type="entry name" value="Amino_oxidase"/>
    <property type="match status" value="1"/>
</dbReference>
<evidence type="ECO:0000256" key="3">
    <source>
        <dbReference type="ARBA" id="ARBA00023002"/>
    </source>
</evidence>
<dbReference type="RefSeq" id="WP_114431172.1">
    <property type="nucleotide sequence ID" value="NZ_QPJM01000010.1"/>
</dbReference>
<dbReference type="OrthoDB" id="337830at2"/>
<dbReference type="PANTHER" id="PTHR43563:SF1">
    <property type="entry name" value="AMINE OXIDASE [FLAVIN-CONTAINING] B"/>
    <property type="match status" value="1"/>
</dbReference>
<dbReference type="Gene3D" id="3.50.50.60">
    <property type="entry name" value="FAD/NAD(P)-binding domain"/>
    <property type="match status" value="1"/>
</dbReference>
<dbReference type="SUPFAM" id="SSF51905">
    <property type="entry name" value="FAD/NAD(P)-binding domain"/>
    <property type="match status" value="1"/>
</dbReference>
<evidence type="ECO:0000256" key="1">
    <source>
        <dbReference type="ARBA" id="ARBA00001974"/>
    </source>
</evidence>
<dbReference type="EMBL" id="QPJM01000010">
    <property type="protein sequence ID" value="RCW81566.1"/>
    <property type="molecule type" value="Genomic_DNA"/>
</dbReference>
<feature type="binding site" evidence="4">
    <location>
        <position position="17"/>
    </location>
    <ligand>
        <name>FAD</name>
        <dbReference type="ChEBI" id="CHEBI:57692"/>
    </ligand>
</feature>
<name>A0A368YQM2_9HYPH</name>
<feature type="binding site" evidence="4">
    <location>
        <position position="398"/>
    </location>
    <ligand>
        <name>FAD</name>
        <dbReference type="ChEBI" id="CHEBI:57692"/>
    </ligand>
</feature>
<dbReference type="InterPro" id="IPR001613">
    <property type="entry name" value="Flavin_amine_oxidase"/>
</dbReference>
<evidence type="ECO:0000313" key="7">
    <source>
        <dbReference type="Proteomes" id="UP000253324"/>
    </source>
</evidence>
<organism evidence="6 7">
    <name type="scientific">Phyllobacterium bourgognense</name>
    <dbReference type="NCBI Taxonomy" id="314236"/>
    <lineage>
        <taxon>Bacteria</taxon>
        <taxon>Pseudomonadati</taxon>
        <taxon>Pseudomonadota</taxon>
        <taxon>Alphaproteobacteria</taxon>
        <taxon>Hyphomicrobiales</taxon>
        <taxon>Phyllobacteriaceae</taxon>
        <taxon>Phyllobacterium</taxon>
    </lineage>
</organism>
<evidence type="ECO:0000256" key="2">
    <source>
        <dbReference type="ARBA" id="ARBA00005995"/>
    </source>
</evidence>
<comment type="caution">
    <text evidence="6">The sequence shown here is derived from an EMBL/GenBank/DDBJ whole genome shotgun (WGS) entry which is preliminary data.</text>
</comment>
<evidence type="ECO:0000256" key="4">
    <source>
        <dbReference type="PIRSR" id="PIRSR601613-1"/>
    </source>
</evidence>
<dbReference type="PRINTS" id="PR00757">
    <property type="entry name" value="AMINEOXDASEF"/>
</dbReference>